<dbReference type="PROSITE" id="PS50885">
    <property type="entry name" value="HAMP"/>
    <property type="match status" value="1"/>
</dbReference>
<dbReference type="Gene3D" id="6.10.340.10">
    <property type="match status" value="1"/>
</dbReference>
<evidence type="ECO:0000256" key="2">
    <source>
        <dbReference type="ARBA" id="ARBA00022475"/>
    </source>
</evidence>
<evidence type="ECO:0000313" key="9">
    <source>
        <dbReference type="Proteomes" id="UP001596113"/>
    </source>
</evidence>
<name>A0ABW0HTB4_9BACL</name>
<dbReference type="SUPFAM" id="SSF158472">
    <property type="entry name" value="HAMP domain-like"/>
    <property type="match status" value="1"/>
</dbReference>
<dbReference type="Gene3D" id="3.30.565.10">
    <property type="entry name" value="Histidine kinase-like ATPase, C-terminal domain"/>
    <property type="match status" value="1"/>
</dbReference>
<keyword evidence="5 6" id="KW-0472">Membrane</keyword>
<evidence type="ECO:0000256" key="4">
    <source>
        <dbReference type="ARBA" id="ARBA00022679"/>
    </source>
</evidence>
<keyword evidence="2" id="KW-1003">Cell membrane</keyword>
<dbReference type="InterPro" id="IPR050640">
    <property type="entry name" value="Bact_2-comp_sensor_kinase"/>
</dbReference>
<proteinExistence type="predicted"/>
<keyword evidence="8" id="KW-0418">Kinase</keyword>
<dbReference type="EC" id="2.7.13.3" evidence="8"/>
<dbReference type="EMBL" id="JBHSMI010000028">
    <property type="protein sequence ID" value="MFC5404368.1"/>
    <property type="molecule type" value="Genomic_DNA"/>
</dbReference>
<keyword evidence="4 8" id="KW-0808">Transferase</keyword>
<dbReference type="Proteomes" id="UP001596113">
    <property type="component" value="Unassembled WGS sequence"/>
</dbReference>
<evidence type="ECO:0000256" key="3">
    <source>
        <dbReference type="ARBA" id="ARBA00022553"/>
    </source>
</evidence>
<keyword evidence="6" id="KW-0812">Transmembrane</keyword>
<dbReference type="InterPro" id="IPR010559">
    <property type="entry name" value="Sig_transdc_His_kin_internal"/>
</dbReference>
<dbReference type="SMART" id="SM00304">
    <property type="entry name" value="HAMP"/>
    <property type="match status" value="1"/>
</dbReference>
<dbReference type="SUPFAM" id="SSF55874">
    <property type="entry name" value="ATPase domain of HSP90 chaperone/DNA topoisomerase II/histidine kinase"/>
    <property type="match status" value="1"/>
</dbReference>
<dbReference type="RefSeq" id="WP_378134621.1">
    <property type="nucleotide sequence ID" value="NZ_JBHSMI010000028.1"/>
</dbReference>
<dbReference type="InterPro" id="IPR036890">
    <property type="entry name" value="HATPase_C_sf"/>
</dbReference>
<accession>A0ABW0HTB4</accession>
<evidence type="ECO:0000256" key="6">
    <source>
        <dbReference type="SAM" id="Phobius"/>
    </source>
</evidence>
<evidence type="ECO:0000313" key="8">
    <source>
        <dbReference type="EMBL" id="MFC5404368.1"/>
    </source>
</evidence>
<feature type="domain" description="HAMP" evidence="7">
    <location>
        <begin position="299"/>
        <end position="351"/>
    </location>
</feature>
<protein>
    <submittedName>
        <fullName evidence="8">Sensor histidine kinase</fullName>
        <ecNumber evidence="8">2.7.13.3</ecNumber>
    </submittedName>
</protein>
<gene>
    <name evidence="8" type="ORF">ACFPOF_16665</name>
</gene>
<feature type="transmembrane region" description="Helical" evidence="6">
    <location>
        <begin position="275"/>
        <end position="298"/>
    </location>
</feature>
<keyword evidence="3" id="KW-0597">Phosphoprotein</keyword>
<evidence type="ECO:0000256" key="5">
    <source>
        <dbReference type="ARBA" id="ARBA00023136"/>
    </source>
</evidence>
<dbReference type="InterPro" id="IPR003660">
    <property type="entry name" value="HAMP_dom"/>
</dbReference>
<comment type="subcellular location">
    <subcellularLocation>
        <location evidence="1">Cell membrane</location>
        <topology evidence="1">Multi-pass membrane protein</topology>
    </subcellularLocation>
</comment>
<dbReference type="PANTHER" id="PTHR34220">
    <property type="entry name" value="SENSOR HISTIDINE KINASE YPDA"/>
    <property type="match status" value="1"/>
</dbReference>
<dbReference type="GO" id="GO:0004673">
    <property type="term" value="F:protein histidine kinase activity"/>
    <property type="evidence" value="ECO:0007669"/>
    <property type="project" value="UniProtKB-EC"/>
</dbReference>
<evidence type="ECO:0000259" key="7">
    <source>
        <dbReference type="PROSITE" id="PS50885"/>
    </source>
</evidence>
<comment type="caution">
    <text evidence="8">The sequence shown here is derived from an EMBL/GenBank/DDBJ whole genome shotgun (WGS) entry which is preliminary data.</text>
</comment>
<organism evidence="8 9">
    <name type="scientific">Cohnella soli</name>
    <dbReference type="NCBI Taxonomy" id="425005"/>
    <lineage>
        <taxon>Bacteria</taxon>
        <taxon>Bacillati</taxon>
        <taxon>Bacillota</taxon>
        <taxon>Bacilli</taxon>
        <taxon>Bacillales</taxon>
        <taxon>Paenibacillaceae</taxon>
        <taxon>Cohnella</taxon>
    </lineage>
</organism>
<reference evidence="9" key="1">
    <citation type="journal article" date="2019" name="Int. J. Syst. Evol. Microbiol.">
        <title>The Global Catalogue of Microorganisms (GCM) 10K type strain sequencing project: providing services to taxonomists for standard genome sequencing and annotation.</title>
        <authorList>
            <consortium name="The Broad Institute Genomics Platform"/>
            <consortium name="The Broad Institute Genome Sequencing Center for Infectious Disease"/>
            <person name="Wu L."/>
            <person name="Ma J."/>
        </authorList>
    </citation>
    <scope>NUCLEOTIDE SEQUENCE [LARGE SCALE GENOMIC DNA]</scope>
    <source>
        <strain evidence="9">CGMCC 1.18575</strain>
    </source>
</reference>
<dbReference type="Pfam" id="PF06580">
    <property type="entry name" value="His_kinase"/>
    <property type="match status" value="1"/>
</dbReference>
<keyword evidence="9" id="KW-1185">Reference proteome</keyword>
<dbReference type="CDD" id="cd06225">
    <property type="entry name" value="HAMP"/>
    <property type="match status" value="1"/>
</dbReference>
<keyword evidence="6" id="KW-1133">Transmembrane helix</keyword>
<dbReference type="Pfam" id="PF00672">
    <property type="entry name" value="HAMP"/>
    <property type="match status" value="1"/>
</dbReference>
<sequence length="571" mass="64975">MKIVRFIRSKLHYKMMLIYSLLTLVPLIIVSATFYSTSKRILENNVDQSFKQTLAETSDKIDGILKAFARQASSIGDNRFVYALLRNAADPDKYPLAPSERSALEERVQDMLRIELDDMGKSIGDIADSIHLFDVQSKHYFAGAEPDVQYYEAITIMPFEKMGFPEWAFFVDHRRMICNLQLVDPASGVLLGHLAIMLDPVKVTSLYGSYEKGSFFITNSSNVVMSNNNPLSIGELLSLPAKRDTITTERKSKWTSFKYVSRIPVSEASAGISRLAVFSIMVALASWIAVIVITYYVLRKITNPLATLSKLMRKAQKENYQLIENFGSHDEIAQLCHTFNRMIIETKELIQKVYKAELQQKEAQLAAIRTYFNPHFLHNTLEYVSILAKSKDKIERIPYVVKSLSSIIRFSISPGKPFVSLDMEMKFAKIYMQIHQYRFEDRFQYSLDYPEHLKQVEVPKLILQPIIENAFIHGIDHIRGIGVIDIRAYESRFNLVIEIEDNGGSAQAPPQKSKGMGSGLKGIESRIKLHFGERYGVEKLQGENGMIVRLHLPILLNETTECSSEKEDAPS</sequence>
<evidence type="ECO:0000256" key="1">
    <source>
        <dbReference type="ARBA" id="ARBA00004651"/>
    </source>
</evidence>
<dbReference type="PANTHER" id="PTHR34220:SF7">
    <property type="entry name" value="SENSOR HISTIDINE KINASE YPDA"/>
    <property type="match status" value="1"/>
</dbReference>